<feature type="transmembrane region" description="Helical" evidence="6">
    <location>
        <begin position="320"/>
        <end position="341"/>
    </location>
</feature>
<name>A0A4R1CJP1_9ACTN</name>
<evidence type="ECO:0000256" key="2">
    <source>
        <dbReference type="ARBA" id="ARBA00022475"/>
    </source>
</evidence>
<feature type="transmembrane region" description="Helical" evidence="6">
    <location>
        <begin position="111"/>
        <end position="132"/>
    </location>
</feature>
<proteinExistence type="predicted"/>
<keyword evidence="4 6" id="KW-1133">Transmembrane helix</keyword>
<reference evidence="7 8" key="1">
    <citation type="submission" date="2019-03" db="EMBL/GenBank/DDBJ databases">
        <authorList>
            <person name="Kim M.K.M."/>
        </authorList>
    </citation>
    <scope>NUCLEOTIDE SEQUENCE [LARGE SCALE GENOMIC DNA]</scope>
    <source>
        <strain evidence="7 8">18JY15-6</strain>
    </source>
</reference>
<feature type="transmembrane region" description="Helical" evidence="6">
    <location>
        <begin position="243"/>
        <end position="268"/>
    </location>
</feature>
<keyword evidence="2" id="KW-1003">Cell membrane</keyword>
<evidence type="ECO:0008006" key="9">
    <source>
        <dbReference type="Google" id="ProtNLM"/>
    </source>
</evidence>
<protein>
    <recommendedName>
        <fullName evidence="9">Polysaccharide biosynthesis protein C-terminal domain-containing protein</fullName>
    </recommendedName>
</protein>
<evidence type="ECO:0000256" key="1">
    <source>
        <dbReference type="ARBA" id="ARBA00004651"/>
    </source>
</evidence>
<dbReference type="GO" id="GO:0005886">
    <property type="term" value="C:plasma membrane"/>
    <property type="evidence" value="ECO:0007669"/>
    <property type="project" value="UniProtKB-SubCell"/>
</dbReference>
<dbReference type="Proteomes" id="UP000295453">
    <property type="component" value="Unassembled WGS sequence"/>
</dbReference>
<organism evidence="7 8">
    <name type="scientific">Nocardioides jejuensis</name>
    <dbReference type="NCBI Taxonomy" id="2502782"/>
    <lineage>
        <taxon>Bacteria</taxon>
        <taxon>Bacillati</taxon>
        <taxon>Actinomycetota</taxon>
        <taxon>Actinomycetes</taxon>
        <taxon>Propionibacteriales</taxon>
        <taxon>Nocardioidaceae</taxon>
        <taxon>Nocardioides</taxon>
    </lineage>
</organism>
<dbReference type="AlphaFoldDB" id="A0A4R1CJP1"/>
<feature type="transmembrane region" description="Helical" evidence="6">
    <location>
        <begin position="152"/>
        <end position="178"/>
    </location>
</feature>
<gene>
    <name evidence="7" type="ORF">EPD65_04860</name>
</gene>
<feature type="transmembrane region" description="Helical" evidence="6">
    <location>
        <begin position="84"/>
        <end position="105"/>
    </location>
</feature>
<accession>A0A4R1CJP1</accession>
<dbReference type="PANTHER" id="PTHR30250">
    <property type="entry name" value="PST FAMILY PREDICTED COLANIC ACID TRANSPORTER"/>
    <property type="match status" value="1"/>
</dbReference>
<feature type="transmembrane region" description="Helical" evidence="6">
    <location>
        <begin position="376"/>
        <end position="397"/>
    </location>
</feature>
<keyword evidence="3 6" id="KW-0812">Transmembrane</keyword>
<keyword evidence="5 6" id="KW-0472">Membrane</keyword>
<dbReference type="InterPro" id="IPR050833">
    <property type="entry name" value="Poly_Biosynth_Transport"/>
</dbReference>
<dbReference type="PANTHER" id="PTHR30250:SF11">
    <property type="entry name" value="O-ANTIGEN TRANSPORTER-RELATED"/>
    <property type="match status" value="1"/>
</dbReference>
<feature type="transmembrane region" description="Helical" evidence="6">
    <location>
        <begin position="39"/>
        <end position="58"/>
    </location>
</feature>
<comment type="subcellular location">
    <subcellularLocation>
        <location evidence="1">Cell membrane</location>
        <topology evidence="1">Multi-pass membrane protein</topology>
    </subcellularLocation>
</comment>
<evidence type="ECO:0000256" key="5">
    <source>
        <dbReference type="ARBA" id="ARBA00023136"/>
    </source>
</evidence>
<evidence type="ECO:0000256" key="3">
    <source>
        <dbReference type="ARBA" id="ARBA00022692"/>
    </source>
</evidence>
<comment type="caution">
    <text evidence="7">The sequence shown here is derived from an EMBL/GenBank/DDBJ whole genome shotgun (WGS) entry which is preliminary data.</text>
</comment>
<evidence type="ECO:0000256" key="4">
    <source>
        <dbReference type="ARBA" id="ARBA00022989"/>
    </source>
</evidence>
<evidence type="ECO:0000256" key="6">
    <source>
        <dbReference type="SAM" id="Phobius"/>
    </source>
</evidence>
<feature type="transmembrane region" description="Helical" evidence="6">
    <location>
        <begin position="353"/>
        <end position="370"/>
    </location>
</feature>
<evidence type="ECO:0000313" key="7">
    <source>
        <dbReference type="EMBL" id="TCJ30218.1"/>
    </source>
</evidence>
<feature type="transmembrane region" description="Helical" evidence="6">
    <location>
        <begin position="280"/>
        <end position="300"/>
    </location>
</feature>
<keyword evidence="8" id="KW-1185">Reference proteome</keyword>
<dbReference type="EMBL" id="SJZJ01000005">
    <property type="protein sequence ID" value="TCJ30218.1"/>
    <property type="molecule type" value="Genomic_DNA"/>
</dbReference>
<dbReference type="RefSeq" id="WP_131582041.1">
    <property type="nucleotide sequence ID" value="NZ_SJZJ01000005.1"/>
</dbReference>
<dbReference type="Pfam" id="PF13440">
    <property type="entry name" value="Polysacc_synt_3"/>
    <property type="match status" value="1"/>
</dbReference>
<evidence type="ECO:0000313" key="8">
    <source>
        <dbReference type="Proteomes" id="UP000295453"/>
    </source>
</evidence>
<feature type="transmembrane region" description="Helical" evidence="6">
    <location>
        <begin position="7"/>
        <end position="27"/>
    </location>
</feature>
<sequence>MSLVKRLVGAAATNGIALVLGVLTGVLTARGLEPHDRGVLIALVAWGALFGTLTLIGLDESVIYHSRGSLAHALAHRRRLTGPALVQSLAGLVLTLVVGLAVVRPTNVDDVIAVVLPLLIVPLNTISVMSLAPLRAAELTRSWNRLRILPNLVYAAGLGLLVASGTLTVVTGLVVLVVGNAATAILCVRRIARLERSVTDVAVVDHAAVRAYGSKLTLALLPQQLGPRVDQLLLPLLVSPAALGVYAVAAAIASIVLTVAVTLEQVLFPRLVAERSGRRNLLLLIGAVAGLAVLGSVVIAAGAEPLIRVVYGASYTDAAIAVPLLLAAAVVRVVGSGLSAAAKAGGQLRALTTANWVGVGATLVLLPFAAPHGLEAVALTSLSGAVATAVVLVSAVLRRPVGEVA</sequence>
<dbReference type="OrthoDB" id="3320002at2"/>